<keyword evidence="1" id="KW-0812">Transmembrane</keyword>
<evidence type="ECO:0000256" key="1">
    <source>
        <dbReference type="SAM" id="Phobius"/>
    </source>
</evidence>
<feature type="domain" description="SPOR" evidence="2">
    <location>
        <begin position="155"/>
        <end position="230"/>
    </location>
</feature>
<dbReference type="InterPro" id="IPR052521">
    <property type="entry name" value="Cell_div_SPOR-domain"/>
</dbReference>
<dbReference type="PANTHER" id="PTHR38687">
    <property type="entry name" value="CELL DIVISION PROTEIN DEDD-RELATED"/>
    <property type="match status" value="1"/>
</dbReference>
<dbReference type="Proteomes" id="UP000216438">
    <property type="component" value="Chromosome"/>
</dbReference>
<reference evidence="4" key="1">
    <citation type="submission" date="2016-06" db="EMBL/GenBank/DDBJ databases">
        <authorList>
            <person name="Chen W."/>
            <person name="Hasegawa D.K."/>
        </authorList>
    </citation>
    <scope>NUCLEOTIDE SEQUENCE [LARGE SCALE GENOMIC DNA]</scope>
    <source>
        <strain evidence="4">MEAM1</strain>
    </source>
</reference>
<dbReference type="GO" id="GO:0042834">
    <property type="term" value="F:peptidoglycan binding"/>
    <property type="evidence" value="ECO:0007669"/>
    <property type="project" value="InterPro"/>
</dbReference>
<feature type="transmembrane region" description="Helical" evidence="1">
    <location>
        <begin position="27"/>
        <end position="51"/>
    </location>
</feature>
<protein>
    <submittedName>
        <fullName evidence="3">Cell division protein</fullName>
    </submittedName>
</protein>
<evidence type="ECO:0000313" key="4">
    <source>
        <dbReference type="Proteomes" id="UP000216438"/>
    </source>
</evidence>
<keyword evidence="3" id="KW-0132">Cell division</keyword>
<gene>
    <name evidence="3" type="ORF">BA171_00175</name>
</gene>
<accession>A0A249DVR9</accession>
<sequence length="232" mass="26939">MIRKDYVRRDDSEIIYKRQKKKSNRGGISQALVTLGVALAVILIGCFYFYFVSRDKPHRVKLLKTQNIHTDYLLPSKPKERWYYVKELKNRRADVLMSSESFSDNNPKVQIPLTHEQHELLKQIQSDMRYTGTQLPIVSDTPPPNTQAARKEIMKKFPKSQWLQCAAFREAHQANRFRVQLALEGMESKIHSLDGWNRVLLGPYKNSSDASRDFEKLKKIGINTCISVNDRG</sequence>
<keyword evidence="3" id="KW-0131">Cell cycle</keyword>
<dbReference type="InterPro" id="IPR036680">
    <property type="entry name" value="SPOR-like_sf"/>
</dbReference>
<dbReference type="EMBL" id="CP016303">
    <property type="protein sequence ID" value="ASX25646.1"/>
    <property type="molecule type" value="Genomic_DNA"/>
</dbReference>
<organism evidence="3 4">
    <name type="scientific">Candidatus Hamiltonella defensa</name>
    <name type="common">Bemisia tabaci</name>
    <dbReference type="NCBI Taxonomy" id="672795"/>
    <lineage>
        <taxon>Bacteria</taxon>
        <taxon>Pseudomonadati</taxon>
        <taxon>Pseudomonadota</taxon>
        <taxon>Gammaproteobacteria</taxon>
        <taxon>Enterobacterales</taxon>
        <taxon>Enterobacteriaceae</taxon>
        <taxon>aphid secondary symbionts</taxon>
        <taxon>Candidatus Williamhamiltonella</taxon>
    </lineage>
</organism>
<dbReference type="AlphaFoldDB" id="A0A249DVR9"/>
<reference evidence="3 4" key="2">
    <citation type="submission" date="2017-09" db="EMBL/GenBank/DDBJ databases">
        <title>The genome of whitefly Bemisia tabaci, a global crop pest, provides novel insights into virus transmission, host adaptation and insecticide resistance.</title>
        <authorList>
            <person name="Kaur N."/>
            <person name="Kliot A."/>
            <person name="Pinheiro P.V."/>
            <person name="Luan J."/>
            <person name="Zheng Y."/>
            <person name="Liu W."/>
            <person name="Sun H."/>
            <person name="Yang X."/>
            <person name="Xu Y."/>
            <person name="Luo Y."/>
            <person name="Kruse A."/>
            <person name="Fisher T.W."/>
            <person name="Nelson D.R."/>
            <person name="Elimelech M."/>
            <person name="MacCoss M."/>
            <person name="Johnson R."/>
            <person name="Cohen E."/>
            <person name="Hunter W.B."/>
            <person name="Brown J.K."/>
            <person name="Jander G."/>
            <person name="Cilia M."/>
            <person name="Douglas A.E."/>
            <person name="Ghanim M."/>
            <person name="Simmons A.M."/>
            <person name="Wintermantel W.M."/>
            <person name="Ling K.-S."/>
            <person name="Fei Z."/>
        </authorList>
    </citation>
    <scope>NUCLEOTIDE SEQUENCE [LARGE SCALE GENOMIC DNA]</scope>
    <source>
        <strain evidence="3 4">MEAM1</strain>
    </source>
</reference>
<dbReference type="GO" id="GO:0051301">
    <property type="term" value="P:cell division"/>
    <property type="evidence" value="ECO:0007669"/>
    <property type="project" value="UniProtKB-KW"/>
</dbReference>
<keyword evidence="1" id="KW-1133">Transmembrane helix</keyword>
<dbReference type="SUPFAM" id="SSF110997">
    <property type="entry name" value="Sporulation related repeat"/>
    <property type="match status" value="1"/>
</dbReference>
<evidence type="ECO:0000259" key="2">
    <source>
        <dbReference type="PROSITE" id="PS51724"/>
    </source>
</evidence>
<proteinExistence type="predicted"/>
<dbReference type="InterPro" id="IPR007730">
    <property type="entry name" value="SPOR-like_dom"/>
</dbReference>
<keyword evidence="1" id="KW-0472">Membrane</keyword>
<evidence type="ECO:0000313" key="3">
    <source>
        <dbReference type="EMBL" id="ASX25646.1"/>
    </source>
</evidence>
<dbReference type="PROSITE" id="PS51724">
    <property type="entry name" value="SPOR"/>
    <property type="match status" value="1"/>
</dbReference>
<dbReference type="Gene3D" id="3.30.70.1070">
    <property type="entry name" value="Sporulation related repeat"/>
    <property type="match status" value="1"/>
</dbReference>
<dbReference type="PANTHER" id="PTHR38687:SF2">
    <property type="entry name" value="CELL DIVISION PROTEIN FTSN"/>
    <property type="match status" value="1"/>
</dbReference>
<name>A0A249DVR9_9ENTR</name>
<dbReference type="RefSeq" id="WP_095591316.1">
    <property type="nucleotide sequence ID" value="NZ_CP016303.1"/>
</dbReference>
<dbReference type="Pfam" id="PF05036">
    <property type="entry name" value="SPOR"/>
    <property type="match status" value="1"/>
</dbReference>